<dbReference type="Proteomes" id="UP000472274">
    <property type="component" value="Unplaced"/>
</dbReference>
<evidence type="ECO:0000259" key="4">
    <source>
        <dbReference type="SMART" id="SM00892"/>
    </source>
</evidence>
<dbReference type="InterPro" id="IPR044929">
    <property type="entry name" value="DNA/RNA_non-sp_Endonuclease_sf"/>
</dbReference>
<dbReference type="SUPFAM" id="SSF54060">
    <property type="entry name" value="His-Me finger endonucleases"/>
    <property type="match status" value="1"/>
</dbReference>
<evidence type="ECO:0000313" key="5">
    <source>
        <dbReference type="Ensembl" id="ENSTMTP00000009495.1"/>
    </source>
</evidence>
<dbReference type="InterPro" id="IPR044925">
    <property type="entry name" value="His-Me_finger_sf"/>
</dbReference>
<dbReference type="PANTHER" id="PTHR21472:SF21">
    <property type="entry name" value="ENDONUCLEASE DOMAIN-CONTAINING 1 PROTEIN-LIKE-RELATED"/>
    <property type="match status" value="1"/>
</dbReference>
<dbReference type="Pfam" id="PF01223">
    <property type="entry name" value="Endonuclease_NS"/>
    <property type="match status" value="1"/>
</dbReference>
<evidence type="ECO:0000313" key="6">
    <source>
        <dbReference type="Proteomes" id="UP000472274"/>
    </source>
</evidence>
<keyword evidence="6" id="KW-1185">Reference proteome</keyword>
<accession>A0A674IKU6</accession>
<evidence type="ECO:0000259" key="3">
    <source>
        <dbReference type="SMART" id="SM00477"/>
    </source>
</evidence>
<proteinExistence type="predicted"/>
<dbReference type="AlphaFoldDB" id="A0A674IKU6"/>
<feature type="region of interest" description="Disordered" evidence="2">
    <location>
        <begin position="281"/>
        <end position="306"/>
    </location>
</feature>
<feature type="domain" description="ENPP1-3/EXOG-like endonuclease/phosphodiesterase" evidence="3">
    <location>
        <begin position="45"/>
        <end position="247"/>
    </location>
</feature>
<keyword evidence="1" id="KW-0175">Coiled coil</keyword>
<dbReference type="InterPro" id="IPR001604">
    <property type="entry name" value="Endo_G_ENPP1-like_dom"/>
</dbReference>
<dbReference type="Ensembl" id="ENSTMTT00000009820.1">
    <property type="protein sequence ID" value="ENSTMTP00000009495.1"/>
    <property type="gene ID" value="ENSTMTG00000006921.1"/>
</dbReference>
<name>A0A674IKU6_9SAUR</name>
<evidence type="ECO:0000256" key="1">
    <source>
        <dbReference type="SAM" id="Coils"/>
    </source>
</evidence>
<dbReference type="InterPro" id="IPR039015">
    <property type="entry name" value="ENDOD1"/>
</dbReference>
<sequence>ELPQLLQQLTEACVMYGSVGSLLRCSPQGFDTTNRANICQKYGGTYNFATFYNESSQIPVWSAYTIDEGNCTDTASETWKVELQLAGLSEANMEMEGKLLRDLKQKKQKENQSIKEKLKEKQAINEDYERTHYDRGHLNPNSFQCGQGQIATFTLTNAVPMDPCFNRVNWYELERSLKTQLKNRYAERVMVASHIWTAVCCEHSDNNEKFSFGFLGMNRPDSILEPMKVTQLNKELTRLYGNPSGRPIKIFNDECKEDSTKAQDVLLEITKQLCDTFPNWGNHLSGNKRPQNNPPGIGSSKKKPKP</sequence>
<dbReference type="GeneTree" id="ENSGT01030000234592"/>
<dbReference type="InterPro" id="IPR020821">
    <property type="entry name" value="ENPP1-3/EXOG-like_nuc-like"/>
</dbReference>
<reference evidence="5" key="2">
    <citation type="submission" date="2025-09" db="UniProtKB">
        <authorList>
            <consortium name="Ensembl"/>
        </authorList>
    </citation>
    <scope>IDENTIFICATION</scope>
</reference>
<organism evidence="5 6">
    <name type="scientific">Terrapene triunguis</name>
    <name type="common">Three-toed box turtle</name>
    <dbReference type="NCBI Taxonomy" id="2587831"/>
    <lineage>
        <taxon>Eukaryota</taxon>
        <taxon>Metazoa</taxon>
        <taxon>Chordata</taxon>
        <taxon>Craniata</taxon>
        <taxon>Vertebrata</taxon>
        <taxon>Euteleostomi</taxon>
        <taxon>Archelosauria</taxon>
        <taxon>Testudinata</taxon>
        <taxon>Testudines</taxon>
        <taxon>Cryptodira</taxon>
        <taxon>Durocryptodira</taxon>
        <taxon>Testudinoidea</taxon>
        <taxon>Emydidae</taxon>
        <taxon>Terrapene</taxon>
    </lineage>
</organism>
<dbReference type="GO" id="GO:0003676">
    <property type="term" value="F:nucleic acid binding"/>
    <property type="evidence" value="ECO:0007669"/>
    <property type="project" value="InterPro"/>
</dbReference>
<dbReference type="SMART" id="SM00892">
    <property type="entry name" value="Endonuclease_NS"/>
    <property type="match status" value="1"/>
</dbReference>
<dbReference type="InParanoid" id="A0A674IKU6"/>
<feature type="domain" description="DNA/RNA non-specific endonuclease/pyrophosphatase/phosphodiesterase" evidence="4">
    <location>
        <begin position="44"/>
        <end position="260"/>
    </location>
</feature>
<dbReference type="GO" id="GO:0016787">
    <property type="term" value="F:hydrolase activity"/>
    <property type="evidence" value="ECO:0007669"/>
    <property type="project" value="InterPro"/>
</dbReference>
<feature type="coiled-coil region" evidence="1">
    <location>
        <begin position="100"/>
        <end position="131"/>
    </location>
</feature>
<dbReference type="SMART" id="SM00477">
    <property type="entry name" value="NUC"/>
    <property type="match status" value="1"/>
</dbReference>
<reference evidence="5" key="1">
    <citation type="submission" date="2025-08" db="UniProtKB">
        <authorList>
            <consortium name="Ensembl"/>
        </authorList>
    </citation>
    <scope>IDENTIFICATION</scope>
</reference>
<feature type="compositionally biased region" description="Polar residues" evidence="2">
    <location>
        <begin position="282"/>
        <end position="291"/>
    </location>
</feature>
<dbReference type="GO" id="GO:0046872">
    <property type="term" value="F:metal ion binding"/>
    <property type="evidence" value="ECO:0007669"/>
    <property type="project" value="InterPro"/>
</dbReference>
<protein>
    <recommendedName>
        <fullName evidence="7">DNA/RNA non-specific endonuclease domain-containing protein</fullName>
    </recommendedName>
</protein>
<evidence type="ECO:0000256" key="2">
    <source>
        <dbReference type="SAM" id="MobiDB-lite"/>
    </source>
</evidence>
<evidence type="ECO:0008006" key="7">
    <source>
        <dbReference type="Google" id="ProtNLM"/>
    </source>
</evidence>
<dbReference type="PANTHER" id="PTHR21472">
    <property type="entry name" value="ENDONUCLEASE DOMAIN-CONTAINING 1 PROTEIN ENDOD1"/>
    <property type="match status" value="1"/>
</dbReference>
<dbReference type="Gene3D" id="3.40.570.10">
    <property type="entry name" value="Extracellular Endonuclease, subunit A"/>
    <property type="match status" value="1"/>
</dbReference>